<feature type="transmembrane region" description="Helical" evidence="7">
    <location>
        <begin position="355"/>
        <end position="375"/>
    </location>
</feature>
<evidence type="ECO:0000256" key="1">
    <source>
        <dbReference type="ARBA" id="ARBA00004123"/>
    </source>
</evidence>
<feature type="region of interest" description="Disordered" evidence="6">
    <location>
        <begin position="426"/>
        <end position="468"/>
    </location>
</feature>
<dbReference type="GO" id="GO:0005634">
    <property type="term" value="C:nucleus"/>
    <property type="evidence" value="ECO:0007669"/>
    <property type="project" value="UniProtKB-SubCell"/>
</dbReference>
<keyword evidence="5" id="KW-0539">Nucleus</keyword>
<keyword evidence="7" id="KW-1133">Transmembrane helix</keyword>
<dbReference type="GO" id="GO:0003700">
    <property type="term" value="F:DNA-binding transcription factor activity"/>
    <property type="evidence" value="ECO:0007669"/>
    <property type="project" value="InterPro"/>
</dbReference>
<feature type="compositionally biased region" description="Polar residues" evidence="6">
    <location>
        <begin position="430"/>
        <end position="443"/>
    </location>
</feature>
<comment type="subcellular location">
    <subcellularLocation>
        <location evidence="1">Nucleus</location>
    </subcellularLocation>
</comment>
<dbReference type="InterPro" id="IPR007219">
    <property type="entry name" value="XnlR_reg_dom"/>
</dbReference>
<gene>
    <name evidence="9" type="ORF">CCHL11_06094</name>
</gene>
<dbReference type="CDD" id="cd12148">
    <property type="entry name" value="fungal_TF_MHR"/>
    <property type="match status" value="1"/>
</dbReference>
<evidence type="ECO:0000256" key="5">
    <source>
        <dbReference type="ARBA" id="ARBA00023242"/>
    </source>
</evidence>
<sequence>MDVALRSSLLTRTDAELSRLGPGRTSPRARISADESALYIRLYPFLDRDEFQEKAFHLELPAMLEKDPQYSALYHAVLAPGCQQYGRGSFDPGKGRAWELFRVSLSHTADVLNFGDSLAGVQTSSVNCEDNELTMLRSIFSMNACYLQVERSILAEATRMTLALRYHKSATEGSHAICRRVFWVIYHLEKQYSFQARRSSSIADYDVGCPIPNVPDSTFGDYNWFLFSIRFSRILSIAYESLFSVTASTRDKASLLTAIGRIRGMLDQWRQSIPQDFRPKEPLNRHRLADPHSKQAALSTQCYYFHLVIALERMSLQLEEKGGLRQQDSRKELLQAARTIIELTRFIDVEPYTPIFTLAIMPLSALFILFDFIIYNPYHPDVRSNITLLEVATGHFSLLDHASDGSLPGSHLSEFAHIARRYIQELPARSSETPPQSGSNRSGDSYAHNDVTGQTEGNSSLPEEDTGGYHEVRVDSMDAYEGPEVLNYPMPDMCLVSTEMQPMSDVDFRALFNPTSPDPGQLYEYH</sequence>
<dbReference type="PANTHER" id="PTHR46910:SF37">
    <property type="entry name" value="ZN(II)2CYS6 TRANSCRIPTION FACTOR (EUROFUNG)"/>
    <property type="match status" value="1"/>
</dbReference>
<dbReference type="OrthoDB" id="39175at2759"/>
<keyword evidence="7" id="KW-0472">Membrane</keyword>
<dbReference type="Pfam" id="PF04082">
    <property type="entry name" value="Fungal_trans"/>
    <property type="match status" value="1"/>
</dbReference>
<dbReference type="EMBL" id="MPGH01000084">
    <property type="protein sequence ID" value="OLN89025.1"/>
    <property type="molecule type" value="Genomic_DNA"/>
</dbReference>
<evidence type="ECO:0000256" key="3">
    <source>
        <dbReference type="ARBA" id="ARBA00023125"/>
    </source>
</evidence>
<reference evidence="9 10" key="1">
    <citation type="submission" date="2016-11" db="EMBL/GenBank/DDBJ databases">
        <title>Draft Genome Assembly of Colletotrichum chlorophyti a pathogen of herbaceous plants.</title>
        <authorList>
            <person name="Gan P."/>
            <person name="Narusaka M."/>
            <person name="Tsushima A."/>
            <person name="Narusaka Y."/>
            <person name="Takano Y."/>
            <person name="Shirasu K."/>
        </authorList>
    </citation>
    <scope>NUCLEOTIDE SEQUENCE [LARGE SCALE GENOMIC DNA]</scope>
    <source>
        <strain evidence="9 10">NTL11</strain>
    </source>
</reference>
<feature type="domain" description="Xylanolytic transcriptional activator regulatory" evidence="8">
    <location>
        <begin position="150"/>
        <end position="218"/>
    </location>
</feature>
<keyword evidence="2" id="KW-0805">Transcription regulation</keyword>
<dbReference type="STRING" id="708187.A0A1Q8RWK9"/>
<dbReference type="GO" id="GO:0003677">
    <property type="term" value="F:DNA binding"/>
    <property type="evidence" value="ECO:0007669"/>
    <property type="project" value="UniProtKB-KW"/>
</dbReference>
<keyword evidence="7" id="KW-0812">Transmembrane</keyword>
<evidence type="ECO:0000256" key="7">
    <source>
        <dbReference type="SAM" id="Phobius"/>
    </source>
</evidence>
<evidence type="ECO:0000313" key="10">
    <source>
        <dbReference type="Proteomes" id="UP000186583"/>
    </source>
</evidence>
<comment type="caution">
    <text evidence="9">The sequence shown here is derived from an EMBL/GenBank/DDBJ whole genome shotgun (WGS) entry which is preliminary data.</text>
</comment>
<evidence type="ECO:0000259" key="8">
    <source>
        <dbReference type="SMART" id="SM00906"/>
    </source>
</evidence>
<evidence type="ECO:0000256" key="6">
    <source>
        <dbReference type="SAM" id="MobiDB-lite"/>
    </source>
</evidence>
<proteinExistence type="predicted"/>
<dbReference type="AlphaFoldDB" id="A0A1Q8RWK9"/>
<keyword evidence="3" id="KW-0238">DNA-binding</keyword>
<dbReference type="GO" id="GO:0006351">
    <property type="term" value="P:DNA-templated transcription"/>
    <property type="evidence" value="ECO:0007669"/>
    <property type="project" value="InterPro"/>
</dbReference>
<dbReference type="Proteomes" id="UP000186583">
    <property type="component" value="Unassembled WGS sequence"/>
</dbReference>
<keyword evidence="4" id="KW-0804">Transcription</keyword>
<feature type="compositionally biased region" description="Polar residues" evidence="6">
    <location>
        <begin position="451"/>
        <end position="461"/>
    </location>
</feature>
<protein>
    <submittedName>
        <fullName evidence="9">Putative transcriptional regulatory protein C530.05-like protein 10</fullName>
    </submittedName>
</protein>
<organism evidence="9 10">
    <name type="scientific">Colletotrichum chlorophyti</name>
    <dbReference type="NCBI Taxonomy" id="708187"/>
    <lineage>
        <taxon>Eukaryota</taxon>
        <taxon>Fungi</taxon>
        <taxon>Dikarya</taxon>
        <taxon>Ascomycota</taxon>
        <taxon>Pezizomycotina</taxon>
        <taxon>Sordariomycetes</taxon>
        <taxon>Hypocreomycetidae</taxon>
        <taxon>Glomerellales</taxon>
        <taxon>Glomerellaceae</taxon>
        <taxon>Colletotrichum</taxon>
    </lineage>
</organism>
<evidence type="ECO:0000313" key="9">
    <source>
        <dbReference type="EMBL" id="OLN89025.1"/>
    </source>
</evidence>
<dbReference type="PANTHER" id="PTHR46910">
    <property type="entry name" value="TRANSCRIPTION FACTOR PDR1"/>
    <property type="match status" value="1"/>
</dbReference>
<evidence type="ECO:0000256" key="2">
    <source>
        <dbReference type="ARBA" id="ARBA00023015"/>
    </source>
</evidence>
<dbReference type="SMART" id="SM00906">
    <property type="entry name" value="Fungal_trans"/>
    <property type="match status" value="1"/>
</dbReference>
<dbReference type="InterPro" id="IPR050987">
    <property type="entry name" value="AtrR-like"/>
</dbReference>
<accession>A0A1Q8RWK9</accession>
<evidence type="ECO:0000256" key="4">
    <source>
        <dbReference type="ARBA" id="ARBA00023163"/>
    </source>
</evidence>
<keyword evidence="10" id="KW-1185">Reference proteome</keyword>
<name>A0A1Q8RWK9_9PEZI</name>
<dbReference type="GO" id="GO:0008270">
    <property type="term" value="F:zinc ion binding"/>
    <property type="evidence" value="ECO:0007669"/>
    <property type="project" value="InterPro"/>
</dbReference>